<evidence type="ECO:0000256" key="1">
    <source>
        <dbReference type="HAMAP-Rule" id="MF_02209"/>
    </source>
</evidence>
<evidence type="ECO:0000259" key="2">
    <source>
        <dbReference type="Pfam" id="PF26298"/>
    </source>
</evidence>
<comment type="function">
    <text evidence="1">Cell wall formation. Catalyzes epimerization of the terminal L-glutamate in UDP-N-acetyl-alpha-D-muramoyl-L-alanyl-L-glutamate.</text>
</comment>
<dbReference type="GO" id="GO:0071555">
    <property type="term" value="P:cell wall organization"/>
    <property type="evidence" value="ECO:0007669"/>
    <property type="project" value="UniProtKB-KW"/>
</dbReference>
<proteinExistence type="inferred from homology"/>
<gene>
    <name evidence="1" type="primary">murL</name>
    <name evidence="4" type="ORF">BECKDK2373C_GA0170839_100241</name>
</gene>
<comment type="pathway">
    <text evidence="1">Cell wall biogenesis; peptidoglycan biosynthesis.</text>
</comment>
<dbReference type="InterPro" id="IPR058740">
    <property type="entry name" value="MurL_N"/>
</dbReference>
<keyword evidence="1" id="KW-0133">Cell shape</keyword>
<name>A0A450RUQ6_9GAMM</name>
<dbReference type="GO" id="GO:0051301">
    <property type="term" value="P:cell division"/>
    <property type="evidence" value="ECO:0007669"/>
    <property type="project" value="UniProtKB-KW"/>
</dbReference>
<evidence type="ECO:0000259" key="3">
    <source>
        <dbReference type="Pfam" id="PF26299"/>
    </source>
</evidence>
<dbReference type="UniPathway" id="UPA00219"/>
<dbReference type="GO" id="GO:0005737">
    <property type="term" value="C:cytoplasm"/>
    <property type="evidence" value="ECO:0007669"/>
    <property type="project" value="UniProtKB-UniRule"/>
</dbReference>
<reference evidence="4" key="1">
    <citation type="submission" date="2019-02" db="EMBL/GenBank/DDBJ databases">
        <authorList>
            <person name="Gruber-Vodicka R. H."/>
            <person name="Seah K. B. B."/>
        </authorList>
    </citation>
    <scope>NUCLEOTIDE SEQUENCE</scope>
    <source>
        <strain evidence="4">BECK_DK161</strain>
    </source>
</reference>
<dbReference type="AlphaFoldDB" id="A0A450RUQ6"/>
<keyword evidence="1" id="KW-0573">Peptidoglycan synthesis</keyword>
<keyword evidence="1" id="KW-0131">Cell cycle</keyword>
<sequence>MAYKVKFHPERVEKFCFEGYEYDEANHLARLSYAFAMDSGSEITFTETFEFTAAGPLTSDGQRKALDRALRFLHIAAGVSYYKAAVPGIIEIKGAPLLAEEAAFFEKLYRNGLAEFAYVNRLDLWERIRFPSATTDCCQGEPSTPIERREIIDYPWHRGIVVPLGGGKDSLVTMEIMKRAAIPIRLFHVGGNNTNGIIERIIEASNPEAIRIKRTLSRNLLDLNKNGAYNGHVPISAIIAFVSLAAGILYGFDTVLISNERSANVGSFVGNGVIGGGNGTGRRINHQYSKSFEFERDFRALVRQNVIEGFHYYSFLRPLSELMIGRIFSEFRDYHDLFVSCNRAFSLHGKHKKEWCCDCPKCRFVFLSLAPFFEKERLVGIFGKNMLDDPGQRKGFLELMGIGGGKPFDCVGEETESVAAMMLLRDKPEWKDDGIVKGFSDGVYSIPGGYTDFPSEVFEWSDEHHIPPEFEGLLRKAEGNCRGRRRDS</sequence>
<dbReference type="HAMAP" id="MF_02209">
    <property type="entry name" value="MurL"/>
    <property type="match status" value="1"/>
</dbReference>
<dbReference type="Pfam" id="PF26298">
    <property type="entry name" value="MurL_epimerase_C"/>
    <property type="match status" value="1"/>
</dbReference>
<accession>A0A450RUQ6</accession>
<comment type="similarity">
    <text evidence="1">Belongs to the MurL family.</text>
</comment>
<dbReference type="InterPro" id="IPR043689">
    <property type="entry name" value="MurL"/>
</dbReference>
<dbReference type="EMBL" id="CAADEY010000002">
    <property type="protein sequence ID" value="VFJ42775.1"/>
    <property type="molecule type" value="Genomic_DNA"/>
</dbReference>
<dbReference type="GO" id="GO:0016855">
    <property type="term" value="F:racemase and epimerase activity, acting on amino acids and derivatives"/>
    <property type="evidence" value="ECO:0007669"/>
    <property type="project" value="UniProtKB-UniRule"/>
</dbReference>
<dbReference type="Pfam" id="PF26299">
    <property type="entry name" value="MurL_N"/>
    <property type="match status" value="1"/>
</dbReference>
<keyword evidence="1" id="KW-0132">Cell division</keyword>
<organism evidence="4">
    <name type="scientific">Candidatus Kentrum sp. DK</name>
    <dbReference type="NCBI Taxonomy" id="2126562"/>
    <lineage>
        <taxon>Bacteria</taxon>
        <taxon>Pseudomonadati</taxon>
        <taxon>Pseudomonadota</taxon>
        <taxon>Gammaproteobacteria</taxon>
        <taxon>Candidatus Kentrum</taxon>
    </lineage>
</organism>
<evidence type="ECO:0000313" key="4">
    <source>
        <dbReference type="EMBL" id="VFJ42775.1"/>
    </source>
</evidence>
<dbReference type="GO" id="GO:0009252">
    <property type="term" value="P:peptidoglycan biosynthetic process"/>
    <property type="evidence" value="ECO:0007669"/>
    <property type="project" value="UniProtKB-UniRule"/>
</dbReference>
<dbReference type="EC" id="5.1.1.23" evidence="1"/>
<keyword evidence="1" id="KW-0413">Isomerase</keyword>
<keyword evidence="1" id="KW-0961">Cell wall biogenesis/degradation</keyword>
<comment type="catalytic activity">
    <reaction evidence="1">
        <text>UDP-N-acetyl-alpha-D-muramoyl-L-alanyl-L-glutamate + ATP + H2O = UDP-N-acetyl-alpha-D-muramoyl-L-alanyl-D-glutamate + AMP + diphosphate + H(+)</text>
        <dbReference type="Rhea" id="RHEA:58812"/>
        <dbReference type="ChEBI" id="CHEBI:15377"/>
        <dbReference type="ChEBI" id="CHEBI:15378"/>
        <dbReference type="ChEBI" id="CHEBI:30616"/>
        <dbReference type="ChEBI" id="CHEBI:33019"/>
        <dbReference type="ChEBI" id="CHEBI:83900"/>
        <dbReference type="ChEBI" id="CHEBI:142725"/>
        <dbReference type="ChEBI" id="CHEBI:456215"/>
        <dbReference type="EC" id="5.1.1.23"/>
    </reaction>
</comment>
<dbReference type="GO" id="GO:0008360">
    <property type="term" value="P:regulation of cell shape"/>
    <property type="evidence" value="ECO:0007669"/>
    <property type="project" value="UniProtKB-KW"/>
</dbReference>
<protein>
    <recommendedName>
        <fullName evidence="1">UDP-N-acetyl-alpha-D-muramoyl-L-alanyl-L-glutamate epimerase</fullName>
        <ecNumber evidence="1">5.1.1.23</ecNumber>
    </recommendedName>
    <alternativeName>
        <fullName evidence="1">UDP-MurNAc-L-Ala-L-Glu epimerase</fullName>
    </alternativeName>
</protein>
<dbReference type="InterPro" id="IPR058741">
    <property type="entry name" value="MurL_C"/>
</dbReference>
<feature type="domain" description="MurL C-terminal" evidence="2">
    <location>
        <begin position="338"/>
        <end position="441"/>
    </location>
</feature>
<feature type="domain" description="MurL N-terminal" evidence="3">
    <location>
        <begin position="7"/>
        <end position="315"/>
    </location>
</feature>